<dbReference type="Pfam" id="PF01408">
    <property type="entry name" value="GFO_IDH_MocA"/>
    <property type="match status" value="1"/>
</dbReference>
<reference evidence="3" key="1">
    <citation type="submission" date="2009-10" db="EMBL/GenBank/DDBJ databases">
        <title>Complete sequence of Bacillus selenitireducens MLS10.</title>
        <authorList>
            <consortium name="US DOE Joint Genome Institute"/>
            <person name="Lucas S."/>
            <person name="Copeland A."/>
            <person name="Lapidus A."/>
            <person name="Glavina del Rio T."/>
            <person name="Dalin E."/>
            <person name="Tice H."/>
            <person name="Bruce D."/>
            <person name="Goodwin L."/>
            <person name="Pitluck S."/>
            <person name="Sims D."/>
            <person name="Brettin T."/>
            <person name="Detter J.C."/>
            <person name="Han C."/>
            <person name="Larimer F."/>
            <person name="Land M."/>
            <person name="Hauser L."/>
            <person name="Kyrpides N."/>
            <person name="Ovchinnikova G."/>
            <person name="Stolz J."/>
        </authorList>
    </citation>
    <scope>NUCLEOTIDE SEQUENCE [LARGE SCALE GENOMIC DNA]</scope>
    <source>
        <strain evidence="3">MLS10</strain>
    </source>
</reference>
<feature type="domain" description="GFO/IDH/MocA-like oxidoreductase" evidence="2">
    <location>
        <begin position="136"/>
        <end position="271"/>
    </location>
</feature>
<feature type="domain" description="Gfo/Idh/MocA-like oxidoreductase N-terminal" evidence="1">
    <location>
        <begin position="6"/>
        <end position="124"/>
    </location>
</feature>
<dbReference type="SUPFAM" id="SSF51735">
    <property type="entry name" value="NAD(P)-binding Rossmann-fold domains"/>
    <property type="match status" value="1"/>
</dbReference>
<dbReference type="STRING" id="439292.Bsel_1123"/>
<dbReference type="Proteomes" id="UP000000271">
    <property type="component" value="Chromosome"/>
</dbReference>
<evidence type="ECO:0000259" key="2">
    <source>
        <dbReference type="Pfam" id="PF22725"/>
    </source>
</evidence>
<dbReference type="PANTHER" id="PTHR43249">
    <property type="entry name" value="UDP-N-ACETYL-2-AMINO-2-DEOXY-D-GLUCURONATE OXIDASE"/>
    <property type="match status" value="1"/>
</dbReference>
<evidence type="ECO:0000313" key="4">
    <source>
        <dbReference type="Proteomes" id="UP000000271"/>
    </source>
</evidence>
<dbReference type="AlphaFoldDB" id="D6Y136"/>
<dbReference type="Pfam" id="PF22725">
    <property type="entry name" value="GFO_IDH_MocA_C3"/>
    <property type="match status" value="1"/>
</dbReference>
<dbReference type="InterPro" id="IPR055170">
    <property type="entry name" value="GFO_IDH_MocA-like_dom"/>
</dbReference>
<dbReference type="Gene3D" id="3.30.360.10">
    <property type="entry name" value="Dihydrodipicolinate Reductase, domain 2"/>
    <property type="match status" value="1"/>
</dbReference>
<dbReference type="GO" id="GO:0000166">
    <property type="term" value="F:nucleotide binding"/>
    <property type="evidence" value="ECO:0007669"/>
    <property type="project" value="InterPro"/>
</dbReference>
<organism evidence="3 4">
    <name type="scientific">Bacillus selenitireducens (strain ATCC 700615 / DSM 15326 / MLS10)</name>
    <dbReference type="NCBI Taxonomy" id="439292"/>
    <lineage>
        <taxon>Bacteria</taxon>
        <taxon>Bacillati</taxon>
        <taxon>Bacillota</taxon>
        <taxon>Bacilli</taxon>
        <taxon>Bacillales</taxon>
        <taxon>Bacillaceae</taxon>
        <taxon>Salisediminibacterium</taxon>
    </lineage>
</organism>
<dbReference type="RefSeq" id="WP_013172064.1">
    <property type="nucleotide sequence ID" value="NC_014219.1"/>
</dbReference>
<dbReference type="KEGG" id="bse:Bsel_1123"/>
<dbReference type="InterPro" id="IPR052515">
    <property type="entry name" value="Gfo/Idh/MocA_Oxidoreductase"/>
</dbReference>
<sequence>MNNPAKVVVIGPGLIAKGAHIPHYQKDPRTEVVAVSSHSMASAKEAAEETGVPGYYDDPVQMLEAEKPDLVSVCSPNASHFGDVMAALKAGCHVLCEKPPGVSPLEAVEMEQAAKASGKHLLYGFQNRFNPASIVLKRAVEAGELGFIYHVNVTAMRRRGIPSWGSYTDRAENGGGPLMDVGVHMIDLAMYLTGFPKPVEVMGVTHRRLGHKPGVGLLGAWDPKSFQVEDLATGLIRFENGMSMSIQTSYAANIGKDEHLNVELLGDRGGAETNPFILYQEKYGALFDAKPAYLDESFESDSHARQIRHFIDLVTGKAKPVNVPREGTAIQQIIEALYLSASSKQSVSLAE</sequence>
<keyword evidence="4" id="KW-1185">Reference proteome</keyword>
<evidence type="ECO:0000313" key="3">
    <source>
        <dbReference type="EMBL" id="ADH98640.1"/>
    </source>
</evidence>
<gene>
    <name evidence="3" type="ordered locus">Bsel_1123</name>
</gene>
<dbReference type="HOGENOM" id="CLU_023194_1_4_9"/>
<dbReference type="SUPFAM" id="SSF55347">
    <property type="entry name" value="Glyceraldehyde-3-phosphate dehydrogenase-like, C-terminal domain"/>
    <property type="match status" value="1"/>
</dbReference>
<evidence type="ECO:0000259" key="1">
    <source>
        <dbReference type="Pfam" id="PF01408"/>
    </source>
</evidence>
<dbReference type="Gene3D" id="3.40.50.720">
    <property type="entry name" value="NAD(P)-binding Rossmann-like Domain"/>
    <property type="match status" value="1"/>
</dbReference>
<proteinExistence type="predicted"/>
<dbReference type="EMBL" id="CP001791">
    <property type="protein sequence ID" value="ADH98640.1"/>
    <property type="molecule type" value="Genomic_DNA"/>
</dbReference>
<accession>D6Y136</accession>
<dbReference type="InterPro" id="IPR036291">
    <property type="entry name" value="NAD(P)-bd_dom_sf"/>
</dbReference>
<dbReference type="PANTHER" id="PTHR43249:SF1">
    <property type="entry name" value="D-GLUCOSIDE 3-DEHYDROGENASE"/>
    <property type="match status" value="1"/>
</dbReference>
<dbReference type="InterPro" id="IPR000683">
    <property type="entry name" value="Gfo/Idh/MocA-like_OxRdtase_N"/>
</dbReference>
<name>D6Y136_BACIE</name>
<dbReference type="eggNOG" id="COG0673">
    <property type="taxonomic scope" value="Bacteria"/>
</dbReference>
<protein>
    <submittedName>
        <fullName evidence="3">Oxidoreductase domain protein</fullName>
    </submittedName>
</protein>